<dbReference type="AlphaFoldDB" id="A0A0L8FPE6"/>
<keyword evidence="1" id="KW-1133">Transmembrane helix</keyword>
<keyword evidence="1" id="KW-0472">Membrane</keyword>
<evidence type="ECO:0000313" key="2">
    <source>
        <dbReference type="EMBL" id="KOF66518.1"/>
    </source>
</evidence>
<name>A0A0L8FPE6_OCTBM</name>
<feature type="transmembrane region" description="Helical" evidence="1">
    <location>
        <begin position="33"/>
        <end position="51"/>
    </location>
</feature>
<keyword evidence="1" id="KW-0812">Transmembrane</keyword>
<gene>
    <name evidence="2" type="ORF">OCBIM_22012038mg</name>
</gene>
<organism evidence="2">
    <name type="scientific">Octopus bimaculoides</name>
    <name type="common">California two-spotted octopus</name>
    <dbReference type="NCBI Taxonomy" id="37653"/>
    <lineage>
        <taxon>Eukaryota</taxon>
        <taxon>Metazoa</taxon>
        <taxon>Spiralia</taxon>
        <taxon>Lophotrochozoa</taxon>
        <taxon>Mollusca</taxon>
        <taxon>Cephalopoda</taxon>
        <taxon>Coleoidea</taxon>
        <taxon>Octopodiformes</taxon>
        <taxon>Octopoda</taxon>
        <taxon>Incirrata</taxon>
        <taxon>Octopodidae</taxon>
        <taxon>Octopus</taxon>
    </lineage>
</organism>
<proteinExistence type="predicted"/>
<evidence type="ECO:0000256" key="1">
    <source>
        <dbReference type="SAM" id="Phobius"/>
    </source>
</evidence>
<sequence>MCVPGTYRMTNSSTEYRLCEVPLLIATYSLKPFYFGNCFFLHIMYIFTSLYEMLLYNDRVICW</sequence>
<accession>A0A0L8FPE6</accession>
<dbReference type="EMBL" id="KQ427981">
    <property type="protein sequence ID" value="KOF66518.1"/>
    <property type="molecule type" value="Genomic_DNA"/>
</dbReference>
<protein>
    <submittedName>
        <fullName evidence="2">Uncharacterized protein</fullName>
    </submittedName>
</protein>
<reference evidence="2" key="1">
    <citation type="submission" date="2015-07" db="EMBL/GenBank/DDBJ databases">
        <title>MeaNS - Measles Nucleotide Surveillance Program.</title>
        <authorList>
            <person name="Tran T."/>
            <person name="Druce J."/>
        </authorList>
    </citation>
    <scope>NUCLEOTIDE SEQUENCE</scope>
    <source>
        <strain evidence="2">UCB-OBI-ISO-001</strain>
        <tissue evidence="2">Gonad</tissue>
    </source>
</reference>